<accession>A0A2N1MM32</accession>
<keyword evidence="1" id="KW-0472">Membrane</keyword>
<evidence type="ECO:0000313" key="3">
    <source>
        <dbReference type="Proteomes" id="UP000233469"/>
    </source>
</evidence>
<comment type="caution">
    <text evidence="2">The sequence shown here is derived from an EMBL/GenBank/DDBJ whole genome shotgun (WGS) entry which is preliminary data.</text>
</comment>
<dbReference type="EMBL" id="LLXL01001836">
    <property type="protein sequence ID" value="PKK62704.1"/>
    <property type="molecule type" value="Genomic_DNA"/>
</dbReference>
<gene>
    <name evidence="2" type="ORF">RhiirC2_759233</name>
</gene>
<reference evidence="2 3" key="2">
    <citation type="submission" date="2017-10" db="EMBL/GenBank/DDBJ databases">
        <title>Extensive intraspecific genome diversity in a model arbuscular mycorrhizal fungus.</title>
        <authorList>
            <person name="Chen E.C.H."/>
            <person name="Morin E."/>
            <person name="Baudet D."/>
            <person name="Noel J."/>
            <person name="Ndikumana S."/>
            <person name="Charron P."/>
            <person name="St-Onge C."/>
            <person name="Giorgi J."/>
            <person name="Grigoriev I.V."/>
            <person name="Roux C."/>
            <person name="Martin F.M."/>
            <person name="Corradi N."/>
        </authorList>
    </citation>
    <scope>NUCLEOTIDE SEQUENCE [LARGE SCALE GENOMIC DNA]</scope>
    <source>
        <strain evidence="2 3">C2</strain>
    </source>
</reference>
<feature type="transmembrane region" description="Helical" evidence="1">
    <location>
        <begin position="44"/>
        <end position="61"/>
    </location>
</feature>
<feature type="non-terminal residue" evidence="2">
    <location>
        <position position="91"/>
    </location>
</feature>
<organism evidence="2 3">
    <name type="scientific">Rhizophagus irregularis</name>
    <dbReference type="NCBI Taxonomy" id="588596"/>
    <lineage>
        <taxon>Eukaryota</taxon>
        <taxon>Fungi</taxon>
        <taxon>Fungi incertae sedis</taxon>
        <taxon>Mucoromycota</taxon>
        <taxon>Glomeromycotina</taxon>
        <taxon>Glomeromycetes</taxon>
        <taxon>Glomerales</taxon>
        <taxon>Glomeraceae</taxon>
        <taxon>Rhizophagus</taxon>
    </lineage>
</organism>
<protein>
    <submittedName>
        <fullName evidence="2">Uncharacterized protein</fullName>
    </submittedName>
</protein>
<keyword evidence="1" id="KW-1133">Transmembrane helix</keyword>
<proteinExistence type="predicted"/>
<dbReference type="AlphaFoldDB" id="A0A2N1MM32"/>
<sequence length="91" mass="10894">MRRANSKCVPIFPDLCIYSITRGPETLFLTSLTSPFTNLVYKKIFFMIYIHLGNYYYFISFRDKIYKRDKKTLDILSSDKFIKFLYAQSAY</sequence>
<keyword evidence="1" id="KW-0812">Transmembrane</keyword>
<name>A0A2N1MM32_9GLOM</name>
<evidence type="ECO:0000313" key="2">
    <source>
        <dbReference type="EMBL" id="PKK62704.1"/>
    </source>
</evidence>
<reference evidence="2 3" key="1">
    <citation type="submission" date="2016-04" db="EMBL/GenBank/DDBJ databases">
        <title>Genome analyses suggest a sexual origin of heterokaryosis in a supposedly ancient asexual fungus.</title>
        <authorList>
            <person name="Ropars J."/>
            <person name="Sedzielewska K."/>
            <person name="Noel J."/>
            <person name="Charron P."/>
            <person name="Farinelli L."/>
            <person name="Marton T."/>
            <person name="Kruger M."/>
            <person name="Pelin A."/>
            <person name="Brachmann A."/>
            <person name="Corradi N."/>
        </authorList>
    </citation>
    <scope>NUCLEOTIDE SEQUENCE [LARGE SCALE GENOMIC DNA]</scope>
    <source>
        <strain evidence="2 3">C2</strain>
    </source>
</reference>
<dbReference type="Proteomes" id="UP000233469">
    <property type="component" value="Unassembled WGS sequence"/>
</dbReference>
<evidence type="ECO:0000256" key="1">
    <source>
        <dbReference type="SAM" id="Phobius"/>
    </source>
</evidence>